<organism evidence="2 3">
    <name type="scientific">Smittium culicis</name>
    <dbReference type="NCBI Taxonomy" id="133412"/>
    <lineage>
        <taxon>Eukaryota</taxon>
        <taxon>Fungi</taxon>
        <taxon>Fungi incertae sedis</taxon>
        <taxon>Zoopagomycota</taxon>
        <taxon>Kickxellomycotina</taxon>
        <taxon>Harpellomycetes</taxon>
        <taxon>Harpellales</taxon>
        <taxon>Legeriomycetaceae</taxon>
        <taxon>Smittium</taxon>
    </lineage>
</organism>
<evidence type="ECO:0000313" key="2">
    <source>
        <dbReference type="EMBL" id="OMJ25924.1"/>
    </source>
</evidence>
<keyword evidence="1" id="KW-0732">Signal</keyword>
<comment type="caution">
    <text evidence="2">The sequence shown here is derived from an EMBL/GenBank/DDBJ whole genome shotgun (WGS) entry which is preliminary data.</text>
</comment>
<evidence type="ECO:0000313" key="3">
    <source>
        <dbReference type="Proteomes" id="UP000187283"/>
    </source>
</evidence>
<proteinExistence type="predicted"/>
<dbReference type="AlphaFoldDB" id="A0A1R1YGC6"/>
<dbReference type="Proteomes" id="UP000187283">
    <property type="component" value="Unassembled WGS sequence"/>
</dbReference>
<sequence>MLNLFFVAVIIFTPTFAEEQRNGYVDEKSSICHCVNPENLKHSVSKSLRKFYSNFKKKSKGDSTKLPNGSCNKKCSGGKILVGFDMTIKELGYTNYDLLKLFYSIKKKIPGSSDIYYINACDSGSDYSESDPKFDDLLSRAKVQKNIKCIQALKKKAKENIFDAKIIGESIDDMREKKEMLYESITAFSYCLEIYNDNNLKLLDVIIYSNVRENYEEINDLINLYDMFDKKLTEIKDYKNKASGESEIAIDTEFDIADNNLANLAKKVVDYFNNLNDRKYARYYRKE</sequence>
<name>A0A1R1YGC6_9FUNG</name>
<protein>
    <submittedName>
        <fullName evidence="2">Uncharacterized protein</fullName>
    </submittedName>
</protein>
<keyword evidence="3" id="KW-1185">Reference proteome</keyword>
<evidence type="ECO:0000256" key="1">
    <source>
        <dbReference type="SAM" id="SignalP"/>
    </source>
</evidence>
<dbReference type="EMBL" id="LSSN01000091">
    <property type="protein sequence ID" value="OMJ25924.1"/>
    <property type="molecule type" value="Genomic_DNA"/>
</dbReference>
<feature type="chain" id="PRO_5012141864" evidence="1">
    <location>
        <begin position="18"/>
        <end position="287"/>
    </location>
</feature>
<reference evidence="2 3" key="1">
    <citation type="submission" date="2017-01" db="EMBL/GenBank/DDBJ databases">
        <authorList>
            <person name="Mah S.A."/>
            <person name="Swanson W.J."/>
            <person name="Moy G.W."/>
            <person name="Vacquier V.D."/>
        </authorList>
    </citation>
    <scope>NUCLEOTIDE SEQUENCE [LARGE SCALE GENOMIC DNA]</scope>
    <source>
        <strain evidence="2 3">GSMNP</strain>
    </source>
</reference>
<gene>
    <name evidence="2" type="ORF">AYI70_g562</name>
</gene>
<accession>A0A1R1YGC6</accession>
<feature type="signal peptide" evidence="1">
    <location>
        <begin position="1"/>
        <end position="17"/>
    </location>
</feature>